<proteinExistence type="inferred from homology"/>
<dbReference type="Pfam" id="PF02775">
    <property type="entry name" value="TPP_enzyme_C"/>
    <property type="match status" value="1"/>
</dbReference>
<dbReference type="InterPro" id="IPR004433">
    <property type="entry name" value="MenaQ_synth_MenD"/>
</dbReference>
<dbReference type="CDD" id="cd02009">
    <property type="entry name" value="TPP_SHCHC_synthase"/>
    <property type="match status" value="1"/>
</dbReference>
<protein>
    <recommendedName>
        <fullName evidence="7">2-succinyl-5-enolpyruvyl-6-hydroxy-3-cyclohexene-1-carboxylate synthase</fullName>
        <shortName evidence="7">SEPHCHC synthase</shortName>
        <ecNumber evidence="7">2.2.1.9</ecNumber>
    </recommendedName>
    <alternativeName>
        <fullName evidence="7">Menaquinone biosynthesis protein MenD</fullName>
    </alternativeName>
</protein>
<feature type="domain" description="Thiamine pyrophosphate enzyme TPP-binding" evidence="8">
    <location>
        <begin position="460"/>
        <end position="572"/>
    </location>
</feature>
<gene>
    <name evidence="7" type="primary">menD</name>
    <name evidence="11" type="ORF">EDC52_101652</name>
</gene>
<dbReference type="PIRSF" id="PIRSF004983">
    <property type="entry name" value="MenD"/>
    <property type="match status" value="1"/>
</dbReference>
<evidence type="ECO:0000256" key="1">
    <source>
        <dbReference type="ARBA" id="ARBA00022428"/>
    </source>
</evidence>
<dbReference type="PANTHER" id="PTHR42916">
    <property type="entry name" value="2-SUCCINYL-5-ENOLPYRUVYL-6-HYDROXY-3-CYCLOHEXENE-1-CARBOXYLATE SYNTHASE"/>
    <property type="match status" value="1"/>
</dbReference>
<dbReference type="GO" id="GO:0030145">
    <property type="term" value="F:manganese ion binding"/>
    <property type="evidence" value="ECO:0007669"/>
    <property type="project" value="UniProtKB-UniRule"/>
</dbReference>
<keyword evidence="4 7" id="KW-0460">Magnesium</keyword>
<dbReference type="InterPro" id="IPR029061">
    <property type="entry name" value="THDP-binding"/>
</dbReference>
<keyword evidence="3 7" id="KW-0479">Metal-binding</keyword>
<dbReference type="EMBL" id="SMCR01000001">
    <property type="protein sequence ID" value="TCW00303.1"/>
    <property type="molecule type" value="Genomic_DNA"/>
</dbReference>
<evidence type="ECO:0000259" key="9">
    <source>
        <dbReference type="Pfam" id="PF02776"/>
    </source>
</evidence>
<dbReference type="Gene3D" id="3.40.50.970">
    <property type="match status" value="2"/>
</dbReference>
<keyword evidence="1 7" id="KW-0474">Menaquinone biosynthesis</keyword>
<keyword evidence="6 7" id="KW-0464">Manganese</keyword>
<accession>A0A4R3Z527</accession>
<comment type="catalytic activity">
    <reaction evidence="7">
        <text>isochorismate + 2-oxoglutarate + H(+) = 5-enolpyruvoyl-6-hydroxy-2-succinyl-cyclohex-3-ene-1-carboxylate + CO2</text>
        <dbReference type="Rhea" id="RHEA:25593"/>
        <dbReference type="ChEBI" id="CHEBI:15378"/>
        <dbReference type="ChEBI" id="CHEBI:16526"/>
        <dbReference type="ChEBI" id="CHEBI:16810"/>
        <dbReference type="ChEBI" id="CHEBI:29780"/>
        <dbReference type="ChEBI" id="CHEBI:58818"/>
        <dbReference type="EC" id="2.2.1.9"/>
    </reaction>
</comment>
<dbReference type="EC" id="2.2.1.9" evidence="7"/>
<keyword evidence="12" id="KW-1185">Reference proteome</keyword>
<dbReference type="UniPathway" id="UPA01057">
    <property type="reaction ID" value="UER00164"/>
</dbReference>
<dbReference type="GO" id="GO:0000287">
    <property type="term" value="F:magnesium ion binding"/>
    <property type="evidence" value="ECO:0007669"/>
    <property type="project" value="UniProtKB-UniRule"/>
</dbReference>
<dbReference type="GO" id="GO:0070204">
    <property type="term" value="F:2-succinyl-5-enolpyruvyl-6-hydroxy-3-cyclohexene-1-carboxylic-acid synthase activity"/>
    <property type="evidence" value="ECO:0007669"/>
    <property type="project" value="UniProtKB-UniRule"/>
</dbReference>
<name>A0A4R3Z527_9GAMM</name>
<dbReference type="UniPathway" id="UPA00079"/>
<evidence type="ECO:0000259" key="10">
    <source>
        <dbReference type="Pfam" id="PF16582"/>
    </source>
</evidence>
<comment type="similarity">
    <text evidence="7">Belongs to the TPP enzyme family. MenD subfamily.</text>
</comment>
<dbReference type="OrthoDB" id="9791859at2"/>
<dbReference type="Gene3D" id="3.40.50.1220">
    <property type="entry name" value="TPP-binding domain"/>
    <property type="match status" value="1"/>
</dbReference>
<dbReference type="PANTHER" id="PTHR42916:SF1">
    <property type="entry name" value="PROTEIN PHYLLO, CHLOROPLASTIC"/>
    <property type="match status" value="1"/>
</dbReference>
<evidence type="ECO:0000259" key="8">
    <source>
        <dbReference type="Pfam" id="PF02775"/>
    </source>
</evidence>
<feature type="domain" description="Menaquinone biosynthesis protein MenD middle" evidence="10">
    <location>
        <begin position="184"/>
        <end position="423"/>
    </location>
</feature>
<dbReference type="SUPFAM" id="SSF52518">
    <property type="entry name" value="Thiamin diphosphate-binding fold (THDP-binding)"/>
    <property type="match status" value="2"/>
</dbReference>
<comment type="caution">
    <text evidence="11">The sequence shown here is derived from an EMBL/GenBank/DDBJ whole genome shotgun (WGS) entry which is preliminary data.</text>
</comment>
<evidence type="ECO:0000256" key="3">
    <source>
        <dbReference type="ARBA" id="ARBA00022723"/>
    </source>
</evidence>
<feature type="domain" description="Thiamine pyrophosphate enzyme N-terminal TPP-binding" evidence="9">
    <location>
        <begin position="11"/>
        <end position="119"/>
    </location>
</feature>
<comment type="pathway">
    <text evidence="7">Quinol/quinone metabolism; menaquinone biosynthesis.</text>
</comment>
<reference evidence="11 12" key="1">
    <citation type="submission" date="2019-03" db="EMBL/GenBank/DDBJ databases">
        <title>Genomic Encyclopedia of Type Strains, Phase IV (KMG-IV): sequencing the most valuable type-strain genomes for metagenomic binning, comparative biology and taxonomic classification.</title>
        <authorList>
            <person name="Goeker M."/>
        </authorList>
    </citation>
    <scope>NUCLEOTIDE SEQUENCE [LARGE SCALE GENOMIC DNA]</scope>
    <source>
        <strain evidence="11 12">DSM 19580</strain>
    </source>
</reference>
<dbReference type="GO" id="GO:0030976">
    <property type="term" value="F:thiamine pyrophosphate binding"/>
    <property type="evidence" value="ECO:0007669"/>
    <property type="project" value="UniProtKB-UniRule"/>
</dbReference>
<evidence type="ECO:0000256" key="2">
    <source>
        <dbReference type="ARBA" id="ARBA00022679"/>
    </source>
</evidence>
<dbReference type="Proteomes" id="UP000295719">
    <property type="component" value="Unassembled WGS sequence"/>
</dbReference>
<comment type="function">
    <text evidence="7">Catalyzes the thiamine diphosphate-dependent decarboxylation of 2-oxoglutarate and the subsequent addition of the resulting succinic semialdehyde-thiamine pyrophosphate anion to isochorismate to yield 2-succinyl-5-enolpyruvyl-6-hydroxy-3-cyclohexene-1-carboxylate (SEPHCHC).</text>
</comment>
<dbReference type="HAMAP" id="MF_01659">
    <property type="entry name" value="MenD"/>
    <property type="match status" value="1"/>
</dbReference>
<dbReference type="NCBIfam" id="TIGR00173">
    <property type="entry name" value="menD"/>
    <property type="match status" value="1"/>
</dbReference>
<evidence type="ECO:0000256" key="5">
    <source>
        <dbReference type="ARBA" id="ARBA00023052"/>
    </source>
</evidence>
<comment type="pathway">
    <text evidence="7">Quinol/quinone metabolism; 1,4-dihydroxy-2-naphthoate biosynthesis; 1,4-dihydroxy-2-naphthoate from chorismate: step 2/7.</text>
</comment>
<evidence type="ECO:0000256" key="6">
    <source>
        <dbReference type="ARBA" id="ARBA00023211"/>
    </source>
</evidence>
<dbReference type="InterPro" id="IPR012001">
    <property type="entry name" value="Thiamin_PyroP_enz_TPP-bd_dom"/>
</dbReference>
<dbReference type="Pfam" id="PF16582">
    <property type="entry name" value="TPP_enzyme_M_2"/>
    <property type="match status" value="1"/>
</dbReference>
<dbReference type="InterPro" id="IPR032264">
    <property type="entry name" value="MenD_middle"/>
</dbReference>
<dbReference type="InterPro" id="IPR011766">
    <property type="entry name" value="TPP_enzyme_TPP-bd"/>
</dbReference>
<dbReference type="CDD" id="cd07037">
    <property type="entry name" value="TPP_PYR_MenD"/>
    <property type="match status" value="1"/>
</dbReference>
<sequence>MSSISSNRCWATLLLECLTRHGVRHCCIAPGSRSTPLTLAAAAHPQLYCHTHFDERGLGHLALGLAKTLKQPVAVIVTSGTAAANLLPAVIEASLTGEPLIMLTADRPPELIDCGANQAIRQTGLFGDFPGRQLSLPRPTLAIPASWLASTLDEILGGGQVGAVHINCPFAEPLYDDVVLTDDPWSAELGDWWQGLQPWLTMSHAAGITPQGNWHRWRHRKGIVIAGRLTPEEGPNVAAWAAALGWPLLSDLQSHTGQPLPYADLWLSHPEAIAILAQAELVVQFGSGLISKRLLNWQAHCRVAEYWLIDSLPGRRDPAHHRGRRIIASVLPWLDRHPPGLAAPVARRQAASAYMPPVVAGANIADAAAGVDSRPVAGWATGLQRLVAVARQRIHLTPDVEAGEIWLAHHLNRLLPAAGRLFIGNSLLIRLVDALGQLPAGYPVFANRGASGIDGLLSTAAGVLRGGLEPLLVIIGDLSALYDLNALALFRQCQAPTVVLIINNNGGQIFSLLPTPPAVREQLYVMGQQVEFEHAAALFGLSYRRPESAMAVEQALEQAWQQPAGAGATVIELRTGSREGADAYRQLIAGMPSA</sequence>
<comment type="cofactor">
    <cofactor evidence="7">
        <name>thiamine diphosphate</name>
        <dbReference type="ChEBI" id="CHEBI:58937"/>
    </cofactor>
    <text evidence="7">Binds 1 thiamine pyrophosphate per subunit.</text>
</comment>
<dbReference type="Pfam" id="PF02776">
    <property type="entry name" value="TPP_enzyme_N"/>
    <property type="match status" value="1"/>
</dbReference>
<evidence type="ECO:0000313" key="11">
    <source>
        <dbReference type="EMBL" id="TCW00303.1"/>
    </source>
</evidence>
<dbReference type="GO" id="GO:0009234">
    <property type="term" value="P:menaquinone biosynthetic process"/>
    <property type="evidence" value="ECO:0007669"/>
    <property type="project" value="UniProtKB-UniRule"/>
</dbReference>
<comment type="subunit">
    <text evidence="7">Homodimer.</text>
</comment>
<dbReference type="AlphaFoldDB" id="A0A4R3Z527"/>
<dbReference type="RefSeq" id="WP_131863867.1">
    <property type="nucleotide sequence ID" value="NZ_SMCR01000001.1"/>
</dbReference>
<evidence type="ECO:0000256" key="4">
    <source>
        <dbReference type="ARBA" id="ARBA00022842"/>
    </source>
</evidence>
<evidence type="ECO:0000256" key="7">
    <source>
        <dbReference type="HAMAP-Rule" id="MF_01659"/>
    </source>
</evidence>
<evidence type="ECO:0000313" key="12">
    <source>
        <dbReference type="Proteomes" id="UP000295719"/>
    </source>
</evidence>
<organism evidence="11 12">
    <name type="scientific">Biostraticola tofi</name>
    <dbReference type="NCBI Taxonomy" id="466109"/>
    <lineage>
        <taxon>Bacteria</taxon>
        <taxon>Pseudomonadati</taxon>
        <taxon>Pseudomonadota</taxon>
        <taxon>Gammaproteobacteria</taxon>
        <taxon>Enterobacterales</taxon>
        <taxon>Bruguierivoracaceae</taxon>
        <taxon>Biostraticola</taxon>
    </lineage>
</organism>
<comment type="cofactor">
    <cofactor evidence="7">
        <name>Mg(2+)</name>
        <dbReference type="ChEBI" id="CHEBI:18420"/>
    </cofactor>
    <cofactor evidence="7">
        <name>Mn(2+)</name>
        <dbReference type="ChEBI" id="CHEBI:29035"/>
    </cofactor>
</comment>
<keyword evidence="5 7" id="KW-0786">Thiamine pyrophosphate</keyword>
<keyword evidence="2 7" id="KW-0808">Transferase</keyword>